<reference evidence="2 3" key="1">
    <citation type="journal article" date="2015" name="Genome Biol. Evol.">
        <title>Comparative Genomics of a Bacterivorous Green Alga Reveals Evolutionary Causalities and Consequences of Phago-Mixotrophic Mode of Nutrition.</title>
        <authorList>
            <person name="Burns J.A."/>
            <person name="Paasch A."/>
            <person name="Narechania A."/>
            <person name="Kim E."/>
        </authorList>
    </citation>
    <scope>NUCLEOTIDE SEQUENCE [LARGE SCALE GENOMIC DNA]</scope>
    <source>
        <strain evidence="2 3">PLY_AMNH</strain>
    </source>
</reference>
<dbReference type="AlphaFoldDB" id="A0AAE0L8Y0"/>
<accession>A0AAE0L8Y0</accession>
<comment type="caution">
    <text evidence="2">The sequence shown here is derived from an EMBL/GenBank/DDBJ whole genome shotgun (WGS) entry which is preliminary data.</text>
</comment>
<dbReference type="Proteomes" id="UP001190700">
    <property type="component" value="Unassembled WGS sequence"/>
</dbReference>
<keyword evidence="3" id="KW-1185">Reference proteome</keyword>
<organism evidence="2 3">
    <name type="scientific">Cymbomonas tetramitiformis</name>
    <dbReference type="NCBI Taxonomy" id="36881"/>
    <lineage>
        <taxon>Eukaryota</taxon>
        <taxon>Viridiplantae</taxon>
        <taxon>Chlorophyta</taxon>
        <taxon>Pyramimonadophyceae</taxon>
        <taxon>Pyramimonadales</taxon>
        <taxon>Pyramimonadaceae</taxon>
        <taxon>Cymbomonas</taxon>
    </lineage>
</organism>
<dbReference type="EMBL" id="LGRX02006667">
    <property type="protein sequence ID" value="KAK3276257.1"/>
    <property type="molecule type" value="Genomic_DNA"/>
</dbReference>
<proteinExistence type="predicted"/>
<sequence length="260" mass="28322">MQQQQQQQLAQLNAITATLVEEISFLNTKAKQGAGGRSSHMRLTAAQTCTDHALRPWRRGCCRCAIYTPSFNRLSQENSPSFKYEQVVLEPALCYLYDAVQYLDETLLILEDQDQTPVSAQTVEQQIYETDSTVMWAYILLANRYSMVQLRASLGGDASARGGGRSTESEASFHGGGGIGQKAPALQEKEGSLARGGCQRGGKRDNGSCIFLVAKACSNRWRIVYDLGWLNGPFFAVGKQLGGATASRGARAERPGAEEA</sequence>
<evidence type="ECO:0000313" key="3">
    <source>
        <dbReference type="Proteomes" id="UP001190700"/>
    </source>
</evidence>
<evidence type="ECO:0000256" key="1">
    <source>
        <dbReference type="SAM" id="MobiDB-lite"/>
    </source>
</evidence>
<evidence type="ECO:0000313" key="2">
    <source>
        <dbReference type="EMBL" id="KAK3276257.1"/>
    </source>
</evidence>
<gene>
    <name evidence="2" type="ORF">CYMTET_15661</name>
</gene>
<name>A0AAE0L8Y0_9CHLO</name>
<protein>
    <submittedName>
        <fullName evidence="2">Uncharacterized protein</fullName>
    </submittedName>
</protein>
<feature type="region of interest" description="Disordered" evidence="1">
    <location>
        <begin position="158"/>
        <end position="180"/>
    </location>
</feature>